<dbReference type="SUPFAM" id="SSF55424">
    <property type="entry name" value="FAD/NAD-linked reductases, dimerisation (C-terminal) domain"/>
    <property type="match status" value="1"/>
</dbReference>
<dbReference type="InterPro" id="IPR023753">
    <property type="entry name" value="FAD/NAD-binding_dom"/>
</dbReference>
<dbReference type="PIRSF" id="PIRSF000350">
    <property type="entry name" value="Mercury_reductase_MerA"/>
    <property type="match status" value="1"/>
</dbReference>
<evidence type="ECO:0000256" key="10">
    <source>
        <dbReference type="ARBA" id="ARBA00049142"/>
    </source>
</evidence>
<dbReference type="GO" id="GO:0050660">
    <property type="term" value="F:flavin adenine dinucleotide binding"/>
    <property type="evidence" value="ECO:0007669"/>
    <property type="project" value="InterPro"/>
</dbReference>
<dbReference type="NCBIfam" id="NF004776">
    <property type="entry name" value="PRK06116.1"/>
    <property type="match status" value="1"/>
</dbReference>
<comment type="subunit">
    <text evidence="2">Homodimer.</text>
</comment>
<dbReference type="PANTHER" id="PTHR42737:SF2">
    <property type="entry name" value="GLUTATHIONE REDUCTASE"/>
    <property type="match status" value="1"/>
</dbReference>
<proteinExistence type="inferred from homology"/>
<comment type="function">
    <text evidence="11 16">Catalyzes the reduction of glutathione disulfide (GSSG) to reduced glutathione (GSH). Constitutes the major mechanism to maintain a high GSH:GSSG ratio in the cytosol.</text>
</comment>
<evidence type="ECO:0000256" key="6">
    <source>
        <dbReference type="ARBA" id="ARBA00022827"/>
    </source>
</evidence>
<feature type="disulfide bond" description="Redox-active" evidence="14">
    <location>
        <begin position="46"/>
        <end position="51"/>
    </location>
</feature>
<dbReference type="AlphaFoldDB" id="A0A9P8PDG5"/>
<evidence type="ECO:0000256" key="13">
    <source>
        <dbReference type="PIRSR" id="PIRSR000350-3"/>
    </source>
</evidence>
<feature type="binding site" evidence="13">
    <location>
        <begin position="189"/>
        <end position="196"/>
    </location>
    <ligand>
        <name>NAD(+)</name>
        <dbReference type="ChEBI" id="CHEBI:57540"/>
    </ligand>
</feature>
<feature type="active site" description="Proton acceptor" evidence="12">
    <location>
        <position position="456"/>
    </location>
</feature>
<evidence type="ECO:0000256" key="5">
    <source>
        <dbReference type="ARBA" id="ARBA00022630"/>
    </source>
</evidence>
<dbReference type="InterPro" id="IPR016156">
    <property type="entry name" value="FAD/NAD-linked_Rdtase_dimer_sf"/>
</dbReference>
<dbReference type="InterPro" id="IPR046952">
    <property type="entry name" value="GSHR/TRXR-like"/>
</dbReference>
<keyword evidence="13" id="KW-0520">NAD</keyword>
<evidence type="ECO:0000256" key="9">
    <source>
        <dbReference type="ARBA" id="ARBA00023284"/>
    </source>
</evidence>
<feature type="domain" description="Pyridine nucleotide-disulphide oxidoreductase dimerisation" evidence="17">
    <location>
        <begin position="355"/>
        <end position="466"/>
    </location>
</feature>
<dbReference type="GO" id="GO:0005739">
    <property type="term" value="C:mitochondrion"/>
    <property type="evidence" value="ECO:0007669"/>
    <property type="project" value="TreeGrafter"/>
</dbReference>
<evidence type="ECO:0000256" key="12">
    <source>
        <dbReference type="PIRSR" id="PIRSR000350-2"/>
    </source>
</evidence>
<accession>A0A9P8PDG5</accession>
<keyword evidence="20" id="KW-1185">Reference proteome</keyword>
<organism evidence="19 20">
    <name type="scientific">Ogataea polymorpha</name>
    <dbReference type="NCBI Taxonomy" id="460523"/>
    <lineage>
        <taxon>Eukaryota</taxon>
        <taxon>Fungi</taxon>
        <taxon>Dikarya</taxon>
        <taxon>Ascomycota</taxon>
        <taxon>Saccharomycotina</taxon>
        <taxon>Pichiomycetes</taxon>
        <taxon>Pichiales</taxon>
        <taxon>Pichiaceae</taxon>
        <taxon>Ogataea</taxon>
    </lineage>
</organism>
<keyword evidence="16" id="KW-0521">NADP</keyword>
<dbReference type="InterPro" id="IPR012999">
    <property type="entry name" value="Pyr_OxRdtase_I_AS"/>
</dbReference>
<reference evidence="19" key="2">
    <citation type="submission" date="2021-01" db="EMBL/GenBank/DDBJ databases">
        <authorList>
            <person name="Schikora-Tamarit M.A."/>
        </authorList>
    </citation>
    <scope>NUCLEOTIDE SEQUENCE</scope>
    <source>
        <strain evidence="19">NCAIM Y.01608</strain>
    </source>
</reference>
<dbReference type="InterPro" id="IPR006322">
    <property type="entry name" value="Glutathione_Rdtase_euk/bac"/>
</dbReference>
<evidence type="ECO:0000259" key="17">
    <source>
        <dbReference type="Pfam" id="PF02852"/>
    </source>
</evidence>
<dbReference type="GO" id="GO:0050661">
    <property type="term" value="F:NADP binding"/>
    <property type="evidence" value="ECO:0007669"/>
    <property type="project" value="InterPro"/>
</dbReference>
<evidence type="ECO:0000256" key="1">
    <source>
        <dbReference type="ARBA" id="ARBA00007532"/>
    </source>
</evidence>
<comment type="subcellular location">
    <subcellularLocation>
        <location evidence="16">Cytoplasm</location>
    </subcellularLocation>
</comment>
<dbReference type="GO" id="GO:0004362">
    <property type="term" value="F:glutathione-disulfide reductase (NADPH) activity"/>
    <property type="evidence" value="ECO:0007669"/>
    <property type="project" value="UniProtKB-EC"/>
</dbReference>
<dbReference type="FunFam" id="3.50.50.60:FF:000235">
    <property type="entry name" value="Glutathione reductase"/>
    <property type="match status" value="1"/>
</dbReference>
<evidence type="ECO:0000256" key="8">
    <source>
        <dbReference type="ARBA" id="ARBA00023157"/>
    </source>
</evidence>
<dbReference type="PRINTS" id="PR00368">
    <property type="entry name" value="FADPNR"/>
</dbReference>
<evidence type="ECO:0000256" key="11">
    <source>
        <dbReference type="ARBA" id="ARBA00056905"/>
    </source>
</evidence>
<dbReference type="GO" id="GO:0006749">
    <property type="term" value="P:glutathione metabolic process"/>
    <property type="evidence" value="ECO:0007669"/>
    <property type="project" value="InterPro"/>
</dbReference>
<comment type="cofactor">
    <cofactor evidence="13">
        <name>FAD</name>
        <dbReference type="ChEBI" id="CHEBI:57692"/>
    </cofactor>
    <text evidence="13">Binds 1 FAD per subunit.</text>
</comment>
<dbReference type="PROSITE" id="PS00076">
    <property type="entry name" value="PYRIDINE_REDOX_1"/>
    <property type="match status" value="1"/>
</dbReference>
<feature type="binding site" evidence="13">
    <location>
        <position position="317"/>
    </location>
    <ligand>
        <name>FAD</name>
        <dbReference type="ChEBI" id="CHEBI:57692"/>
    </ligand>
</feature>
<keyword evidence="13" id="KW-0547">Nucleotide-binding</keyword>
<dbReference type="Gene3D" id="3.30.390.30">
    <property type="match status" value="1"/>
</dbReference>
<dbReference type="InterPro" id="IPR036188">
    <property type="entry name" value="FAD/NAD-bd_sf"/>
</dbReference>
<dbReference type="EC" id="1.8.1.7" evidence="3 16"/>
<name>A0A9P8PDG5_9ASCO</name>
<evidence type="ECO:0000313" key="19">
    <source>
        <dbReference type="EMBL" id="KAH3669675.1"/>
    </source>
</evidence>
<dbReference type="PRINTS" id="PR00411">
    <property type="entry name" value="PNDRDTASEI"/>
</dbReference>
<dbReference type="EMBL" id="JAEUBD010000983">
    <property type="protein sequence ID" value="KAH3669675.1"/>
    <property type="molecule type" value="Genomic_DNA"/>
</dbReference>
<keyword evidence="6 13" id="KW-0274">FAD</keyword>
<keyword evidence="8" id="KW-1015">Disulfide bond</keyword>
<dbReference type="GO" id="GO:0034599">
    <property type="term" value="P:cellular response to oxidative stress"/>
    <property type="evidence" value="ECO:0007669"/>
    <property type="project" value="TreeGrafter"/>
</dbReference>
<keyword evidence="5 15" id="KW-0285">Flavoprotein</keyword>
<dbReference type="InterPro" id="IPR004099">
    <property type="entry name" value="Pyr_nucl-diS_OxRdtase_dimer"/>
</dbReference>
<comment type="caution">
    <text evidence="19">The sequence shown here is derived from an EMBL/GenBank/DDBJ whole genome shotgun (WGS) entry which is preliminary data.</text>
</comment>
<feature type="domain" description="FAD/NAD(P)-binding" evidence="18">
    <location>
        <begin position="9"/>
        <end position="332"/>
    </location>
</feature>
<evidence type="ECO:0000259" key="18">
    <source>
        <dbReference type="Pfam" id="PF07992"/>
    </source>
</evidence>
<evidence type="ECO:0000256" key="16">
    <source>
        <dbReference type="RuleBase" id="RU365016"/>
    </source>
</evidence>
<evidence type="ECO:0000313" key="20">
    <source>
        <dbReference type="Proteomes" id="UP000788993"/>
    </source>
</evidence>
<feature type="binding site" evidence="13">
    <location>
        <position position="55"/>
    </location>
    <ligand>
        <name>FAD</name>
        <dbReference type="ChEBI" id="CHEBI:57692"/>
    </ligand>
</feature>
<evidence type="ECO:0000256" key="3">
    <source>
        <dbReference type="ARBA" id="ARBA00012607"/>
    </source>
</evidence>
<dbReference type="NCBIfam" id="TIGR01421">
    <property type="entry name" value="gluta_reduc_1"/>
    <property type="match status" value="1"/>
</dbReference>
<keyword evidence="16" id="KW-0963">Cytoplasm</keyword>
<comment type="similarity">
    <text evidence="1 15">Belongs to the class-I pyridine nucleotide-disulfide oxidoreductase family.</text>
</comment>
<evidence type="ECO:0000256" key="7">
    <source>
        <dbReference type="ARBA" id="ARBA00023002"/>
    </source>
</evidence>
<protein>
    <recommendedName>
        <fullName evidence="4 16">Glutathione reductase</fullName>
        <ecNumber evidence="3 16">1.8.1.7</ecNumber>
    </recommendedName>
</protein>
<dbReference type="FunFam" id="3.30.390.30:FF:000003">
    <property type="entry name" value="Glutathione reductase"/>
    <property type="match status" value="1"/>
</dbReference>
<evidence type="ECO:0000256" key="15">
    <source>
        <dbReference type="RuleBase" id="RU003691"/>
    </source>
</evidence>
<dbReference type="Gene3D" id="3.50.50.60">
    <property type="entry name" value="FAD/NAD(P)-binding domain"/>
    <property type="match status" value="2"/>
</dbReference>
<keyword evidence="7 15" id="KW-0560">Oxidoreductase</keyword>
<feature type="binding site" evidence="13">
    <location>
        <position position="277"/>
    </location>
    <ligand>
        <name>NAD(+)</name>
        <dbReference type="ChEBI" id="CHEBI:57540"/>
    </ligand>
</feature>
<dbReference type="GO" id="GO:0005829">
    <property type="term" value="C:cytosol"/>
    <property type="evidence" value="ECO:0007669"/>
    <property type="project" value="TreeGrafter"/>
</dbReference>
<dbReference type="InterPro" id="IPR001100">
    <property type="entry name" value="Pyr_nuc-diS_OxRdtase"/>
</dbReference>
<dbReference type="SUPFAM" id="SSF51905">
    <property type="entry name" value="FAD/NAD(P)-binding domain"/>
    <property type="match status" value="1"/>
</dbReference>
<dbReference type="GO" id="GO:0045454">
    <property type="term" value="P:cell redox homeostasis"/>
    <property type="evidence" value="ECO:0007669"/>
    <property type="project" value="InterPro"/>
</dbReference>
<sequence length="467" mass="51318">MLKRMRSHYQYLVIGGGSGGVASARRAAKYGASTLLIEAKQMGGTCVNVGCVPKKVMWYASDMAAKIRLAKDYGFESVDPSFADSFNWASFKAKRDAYIKRLNGIYERNLTKEGVDYLFGFARFTDDGKVEVLHNEDKSQVSTFTADHILIATGGTPVFPNHIPGYELGISSDGFFELEAQPKRVAVVGAGYIGVELAGVFNGLGSETHLIIRGDTVLRKFDTIIQNTITDHYVKEGINVHKQSQVTKIERLEDGSKKVTLNDESSIVVDELIWTIGRKSLIDLDVHKIGLELNAKDQVIVNEYQETNVKNVYSLGDVVGKVELTPVAIATGRKLSNRLFGPEVFRTQKQDFDNVPSVIFSHPEAGSIGLSEKDAIEKYGEDDIKVYQSKFTSMFYAMSEHKSPTAYKLVCVKSQNEKVVGLHIVGDASSEILQGFGVAIKMGATKANFDDCVAIHPTSAEELVTMV</sequence>
<dbReference type="PANTHER" id="PTHR42737">
    <property type="entry name" value="GLUTATHIONE REDUCTASE"/>
    <property type="match status" value="1"/>
</dbReference>
<gene>
    <name evidence="19" type="ORF">OGATHE_002487</name>
</gene>
<evidence type="ECO:0000256" key="4">
    <source>
        <dbReference type="ARBA" id="ARBA00017111"/>
    </source>
</evidence>
<evidence type="ECO:0000256" key="14">
    <source>
        <dbReference type="PIRSR" id="PIRSR000350-4"/>
    </source>
</evidence>
<dbReference type="Pfam" id="PF02852">
    <property type="entry name" value="Pyr_redox_dim"/>
    <property type="match status" value="1"/>
</dbReference>
<dbReference type="Proteomes" id="UP000788993">
    <property type="component" value="Unassembled WGS sequence"/>
</dbReference>
<comment type="catalytic activity">
    <reaction evidence="10 16">
        <text>2 glutathione + NADP(+) = glutathione disulfide + NADPH + H(+)</text>
        <dbReference type="Rhea" id="RHEA:11740"/>
        <dbReference type="ChEBI" id="CHEBI:15378"/>
        <dbReference type="ChEBI" id="CHEBI:57783"/>
        <dbReference type="ChEBI" id="CHEBI:57925"/>
        <dbReference type="ChEBI" id="CHEBI:58297"/>
        <dbReference type="ChEBI" id="CHEBI:58349"/>
        <dbReference type="EC" id="1.8.1.7"/>
    </reaction>
</comment>
<keyword evidence="9 15" id="KW-0676">Redox-active center</keyword>
<dbReference type="Pfam" id="PF07992">
    <property type="entry name" value="Pyr_redox_2"/>
    <property type="match status" value="1"/>
</dbReference>
<reference evidence="19" key="1">
    <citation type="journal article" date="2021" name="Open Biol.">
        <title>Shared evolutionary footprints suggest mitochondrial oxidative damage underlies multiple complex I losses in fungi.</title>
        <authorList>
            <person name="Schikora-Tamarit M.A."/>
            <person name="Marcet-Houben M."/>
            <person name="Nosek J."/>
            <person name="Gabaldon T."/>
        </authorList>
    </citation>
    <scope>NUCLEOTIDE SEQUENCE</scope>
    <source>
        <strain evidence="19">NCAIM Y.01608</strain>
    </source>
</reference>
<evidence type="ECO:0000256" key="2">
    <source>
        <dbReference type="ARBA" id="ARBA00011738"/>
    </source>
</evidence>